<evidence type="ECO:0000313" key="2">
    <source>
        <dbReference type="EMBL" id="MCC9627387.1"/>
    </source>
</evidence>
<dbReference type="AlphaFoldDB" id="A0A9X1SF34"/>
<organism evidence="2 3">
    <name type="scientific">Blastopirellula sediminis</name>
    <dbReference type="NCBI Taxonomy" id="2894196"/>
    <lineage>
        <taxon>Bacteria</taxon>
        <taxon>Pseudomonadati</taxon>
        <taxon>Planctomycetota</taxon>
        <taxon>Planctomycetia</taxon>
        <taxon>Pirellulales</taxon>
        <taxon>Pirellulaceae</taxon>
        <taxon>Blastopirellula</taxon>
    </lineage>
</organism>
<gene>
    <name evidence="2" type="ORF">LOC68_03175</name>
</gene>
<protein>
    <submittedName>
        <fullName evidence="2">Uncharacterized protein</fullName>
    </submittedName>
</protein>
<accession>A0A9X1SF34</accession>
<evidence type="ECO:0000313" key="3">
    <source>
        <dbReference type="Proteomes" id="UP001139103"/>
    </source>
</evidence>
<name>A0A9X1SF34_9BACT</name>
<sequence length="374" mass="41007">MLTRVWIAALLLHCGCGVAFGVEAFYKTLTVDEAFVDRGATYNSASDGCDCGCDCSECGCGCAGGDGDEEDNYCVPWDYCDSCNQRIEYWALHPQYRRHTLLGLFGQTQKVVGGFVDYVIPEAPLPFPLLSGLAEGSGMTLPPELGTGVVFTEMNRTVAVSDVRLAFGNNTPQSVNRVDVPNSKFHASSQIARLDLWIVPFFNLYGIVGHTRSTGTAQVIVRDFPIMMSPDRMITLDVDIEGTTAGAGGTFGIGGKRWFATLDYNKTWTTFDKVDNTLTAEVWSPRVGVPVDLPFFKGAFYVGAMYQDTAQTVDLTLDVPLIGNDLHVQVDQYEPEPWNFLTGFYWGISERLQVMVEGGSGGRNYIITGITLRH</sequence>
<dbReference type="RefSeq" id="WP_230215705.1">
    <property type="nucleotide sequence ID" value="NZ_JAJKFT010000002.1"/>
</dbReference>
<keyword evidence="1" id="KW-0732">Signal</keyword>
<keyword evidence="3" id="KW-1185">Reference proteome</keyword>
<feature type="chain" id="PRO_5040951285" evidence="1">
    <location>
        <begin position="22"/>
        <end position="374"/>
    </location>
</feature>
<dbReference type="EMBL" id="JAJKFT010000002">
    <property type="protein sequence ID" value="MCC9627387.1"/>
    <property type="molecule type" value="Genomic_DNA"/>
</dbReference>
<dbReference type="Proteomes" id="UP001139103">
    <property type="component" value="Unassembled WGS sequence"/>
</dbReference>
<reference evidence="2" key="1">
    <citation type="submission" date="2021-11" db="EMBL/GenBank/DDBJ databases">
        <title>Genome sequence.</title>
        <authorList>
            <person name="Sun Q."/>
        </authorList>
    </citation>
    <scope>NUCLEOTIDE SEQUENCE</scope>
    <source>
        <strain evidence="2">JC732</strain>
    </source>
</reference>
<comment type="caution">
    <text evidence="2">The sequence shown here is derived from an EMBL/GenBank/DDBJ whole genome shotgun (WGS) entry which is preliminary data.</text>
</comment>
<feature type="signal peptide" evidence="1">
    <location>
        <begin position="1"/>
        <end position="21"/>
    </location>
</feature>
<proteinExistence type="predicted"/>
<evidence type="ECO:0000256" key="1">
    <source>
        <dbReference type="SAM" id="SignalP"/>
    </source>
</evidence>